<dbReference type="Proteomes" id="UP001169006">
    <property type="component" value="Unassembled WGS sequence"/>
</dbReference>
<protein>
    <recommendedName>
        <fullName evidence="3">Transmembrane protein</fullName>
    </recommendedName>
</protein>
<comment type="caution">
    <text evidence="1">The sequence shown here is derived from an EMBL/GenBank/DDBJ whole genome shotgun (WGS) entry which is preliminary data.</text>
</comment>
<evidence type="ECO:0000313" key="1">
    <source>
        <dbReference type="EMBL" id="MDO1585077.1"/>
    </source>
</evidence>
<accession>A0ABT8T2Y3</accession>
<proteinExistence type="predicted"/>
<reference evidence="1" key="2">
    <citation type="submission" date="2023-07" db="EMBL/GenBank/DDBJ databases">
        <authorList>
            <person name="Sun H."/>
        </authorList>
    </citation>
    <scope>NUCLEOTIDE SEQUENCE</scope>
    <source>
        <strain evidence="1">05753</strain>
    </source>
</reference>
<dbReference type="RefSeq" id="WP_302079366.1">
    <property type="nucleotide sequence ID" value="NZ_JAUKWQ010000012.1"/>
</dbReference>
<keyword evidence="2" id="KW-1185">Reference proteome</keyword>
<name>A0ABT8T2Y3_9HYPH</name>
<sequence>MQTKAKTKKFGVDTRTGKLHLGSVHVPLPASRTGRIAVGGGLVVGGTLGFLPILGFWMLPLGLVVLSHDLPFVRRRRRRLAVWWARRKVSKPQS</sequence>
<organism evidence="1 2">
    <name type="scientific">Rhizobium oryzicola</name>
    <dbReference type="NCBI Taxonomy" id="1232668"/>
    <lineage>
        <taxon>Bacteria</taxon>
        <taxon>Pseudomonadati</taxon>
        <taxon>Pseudomonadota</taxon>
        <taxon>Alphaproteobacteria</taxon>
        <taxon>Hyphomicrobiales</taxon>
        <taxon>Rhizobiaceae</taxon>
        <taxon>Rhizobium/Agrobacterium group</taxon>
        <taxon>Rhizobium</taxon>
    </lineage>
</organism>
<reference evidence="1" key="1">
    <citation type="journal article" date="2015" name="Int. J. Syst. Evol. Microbiol.">
        <title>Rhizobium oryzicola sp. nov., potential plant-growth-promoting endophytic bacteria isolated from rice roots.</title>
        <authorList>
            <person name="Zhang X.X."/>
            <person name="Gao J.S."/>
            <person name="Cao Y.H."/>
            <person name="Sheirdil R.A."/>
            <person name="Wang X.C."/>
            <person name="Zhang L."/>
        </authorList>
    </citation>
    <scope>NUCLEOTIDE SEQUENCE</scope>
    <source>
        <strain evidence="1">05753</strain>
    </source>
</reference>
<evidence type="ECO:0000313" key="2">
    <source>
        <dbReference type="Proteomes" id="UP001169006"/>
    </source>
</evidence>
<evidence type="ECO:0008006" key="3">
    <source>
        <dbReference type="Google" id="ProtNLM"/>
    </source>
</evidence>
<gene>
    <name evidence="1" type="ORF">Q2T52_23550</name>
</gene>
<dbReference type="EMBL" id="JAUKWQ010000012">
    <property type="protein sequence ID" value="MDO1585077.1"/>
    <property type="molecule type" value="Genomic_DNA"/>
</dbReference>